<dbReference type="EC" id="2.7.7.7" evidence="3"/>
<comment type="subcellular location">
    <subcellularLocation>
        <location evidence="1">Cytoplasm</location>
    </subcellularLocation>
</comment>
<dbReference type="PANTHER" id="PTHR32294:SF0">
    <property type="entry name" value="DNA POLYMERASE III SUBUNIT ALPHA"/>
    <property type="match status" value="1"/>
</dbReference>
<dbReference type="InterPro" id="IPR004805">
    <property type="entry name" value="DnaE2/DnaE/PolC"/>
</dbReference>
<dbReference type="NCBIfam" id="TIGR00594">
    <property type="entry name" value="polc"/>
    <property type="match status" value="1"/>
</dbReference>
<evidence type="ECO:0000256" key="8">
    <source>
        <dbReference type="ARBA" id="ARBA00022932"/>
    </source>
</evidence>
<evidence type="ECO:0000256" key="1">
    <source>
        <dbReference type="ARBA" id="ARBA00004496"/>
    </source>
</evidence>
<dbReference type="InterPro" id="IPR041931">
    <property type="entry name" value="DNA_pol3_alpha_thumb_dom"/>
</dbReference>
<dbReference type="EMBL" id="SOFS01000016">
    <property type="protein sequence ID" value="TFC21312.1"/>
    <property type="molecule type" value="Genomic_DNA"/>
</dbReference>
<keyword evidence="5 12" id="KW-0808">Transferase</keyword>
<organism evidence="12 13">
    <name type="scientific">Cryobacterium glucosi</name>
    <dbReference type="NCBI Taxonomy" id="1259175"/>
    <lineage>
        <taxon>Bacteria</taxon>
        <taxon>Bacillati</taxon>
        <taxon>Actinomycetota</taxon>
        <taxon>Actinomycetes</taxon>
        <taxon>Micrococcales</taxon>
        <taxon>Microbacteriaceae</taxon>
        <taxon>Cryobacterium</taxon>
    </lineage>
</organism>
<comment type="caution">
    <text evidence="12">The sequence shown here is derived from an EMBL/GenBank/DDBJ whole genome shotgun (WGS) entry which is preliminary data.</text>
</comment>
<dbReference type="InterPro" id="IPR011708">
    <property type="entry name" value="DNA_pol3_alpha_NTPase_dom"/>
</dbReference>
<comment type="similarity">
    <text evidence="2">Belongs to the DNA polymerase type-C family. DnaE subfamily.</text>
</comment>
<dbReference type="Proteomes" id="UP000297604">
    <property type="component" value="Unassembled WGS sequence"/>
</dbReference>
<dbReference type="Pfam" id="PF02811">
    <property type="entry name" value="PHP"/>
    <property type="match status" value="1"/>
</dbReference>
<dbReference type="InterPro" id="IPR004365">
    <property type="entry name" value="NA-bd_OB_tRNA"/>
</dbReference>
<feature type="region of interest" description="Disordered" evidence="10">
    <location>
        <begin position="1"/>
        <end position="42"/>
    </location>
</feature>
<evidence type="ECO:0000256" key="2">
    <source>
        <dbReference type="ARBA" id="ARBA00009496"/>
    </source>
</evidence>
<reference evidence="12 13" key="1">
    <citation type="submission" date="2019-03" db="EMBL/GenBank/DDBJ databases">
        <title>Genomics of glacier-inhabiting Cryobacterium strains.</title>
        <authorList>
            <person name="Liu Q."/>
            <person name="Xin Y.-H."/>
        </authorList>
    </citation>
    <scope>NUCLEOTIDE SEQUENCE [LARGE SCALE GENOMIC DNA]</scope>
    <source>
        <strain evidence="12 13">MDB1-5</strain>
    </source>
</reference>
<dbReference type="Gene3D" id="3.20.20.140">
    <property type="entry name" value="Metal-dependent hydrolases"/>
    <property type="match status" value="1"/>
</dbReference>
<evidence type="ECO:0000256" key="5">
    <source>
        <dbReference type="ARBA" id="ARBA00022679"/>
    </source>
</evidence>
<evidence type="ECO:0000259" key="11">
    <source>
        <dbReference type="SMART" id="SM00481"/>
    </source>
</evidence>
<dbReference type="SMART" id="SM00481">
    <property type="entry name" value="POLIIIAc"/>
    <property type="match status" value="1"/>
</dbReference>
<dbReference type="Pfam" id="PF01336">
    <property type="entry name" value="tRNA_anti-codon"/>
    <property type="match status" value="1"/>
</dbReference>
<accession>A0ABY2IRN7</accession>
<dbReference type="InterPro" id="IPR003141">
    <property type="entry name" value="Pol/His_phosphatase_N"/>
</dbReference>
<gene>
    <name evidence="12" type="primary">dnaE</name>
    <name evidence="12" type="ORF">E3O46_06850</name>
</gene>
<dbReference type="Gene3D" id="1.10.10.1600">
    <property type="entry name" value="Bacterial DNA polymerase III alpha subunit, thumb domain"/>
    <property type="match status" value="1"/>
</dbReference>
<dbReference type="Pfam" id="PF17657">
    <property type="entry name" value="DNA_pol3_finger"/>
    <property type="match status" value="1"/>
</dbReference>
<keyword evidence="8" id="KW-0239">DNA-directed DNA polymerase</keyword>
<feature type="domain" description="Polymerase/histidinol phosphatase N-terminal" evidence="11">
    <location>
        <begin position="50"/>
        <end position="117"/>
    </location>
</feature>
<dbReference type="InterPro" id="IPR016195">
    <property type="entry name" value="Pol/histidinol_Pase-like"/>
</dbReference>
<evidence type="ECO:0000256" key="9">
    <source>
        <dbReference type="ARBA" id="ARBA00049244"/>
    </source>
</evidence>
<dbReference type="SUPFAM" id="SSF89550">
    <property type="entry name" value="PHP domain-like"/>
    <property type="match status" value="1"/>
</dbReference>
<dbReference type="CDD" id="cd04485">
    <property type="entry name" value="DnaE_OBF"/>
    <property type="match status" value="1"/>
</dbReference>
<dbReference type="InterPro" id="IPR004013">
    <property type="entry name" value="PHP_dom"/>
</dbReference>
<keyword evidence="6 12" id="KW-0548">Nucleotidyltransferase</keyword>
<dbReference type="Pfam" id="PF14579">
    <property type="entry name" value="HHH_6"/>
    <property type="match status" value="1"/>
</dbReference>
<dbReference type="Gene3D" id="1.10.150.870">
    <property type="match status" value="1"/>
</dbReference>
<evidence type="ECO:0000256" key="6">
    <source>
        <dbReference type="ARBA" id="ARBA00022695"/>
    </source>
</evidence>
<dbReference type="PANTHER" id="PTHR32294">
    <property type="entry name" value="DNA POLYMERASE III SUBUNIT ALPHA"/>
    <property type="match status" value="1"/>
</dbReference>
<evidence type="ECO:0000256" key="7">
    <source>
        <dbReference type="ARBA" id="ARBA00022705"/>
    </source>
</evidence>
<dbReference type="InterPro" id="IPR040982">
    <property type="entry name" value="DNA_pol3_finger"/>
</dbReference>
<sequence>MGHLLRRIPRGPRACPDRAQGCLGQEHHTPSTGASVSNTTSANGSNDSFVHLHVHSEYSMLDGAARVKPLIKEAVEQGMPAVAITDHGNMFGAFDFWKSATDAGIKPIIGTEAYITPGTDRRDKTRVKWGTSGQNRDDVGGSGAYTHMTLLAENTAGMHNLFRLSTKASLEGYYFKPRMDRELLSEFSNGLIGTTGCVGGEVQTRLRLGQYDEAKKAAGELRDIFGPENYFCEIMDHGIDIERRTMSELLRLAKELNLPLVATNDLHYTHAHDATAHAALLCVQSASTLDDPNRFKFDSDEFYLKTAAQMRHLFRDNPEACDNTLLIAERCEVKFDTQANYMPRFPTPEGENEESWFVKETELGLARRYPNGIPAEVRTRADYEVGIIAQMGFPGYFLVVADFIMWSKTNGIRVGPGRGSGAGSMVAYAMGITDLDPLVHGLIFERFLNPDRVSMPDFDVDFDDRRRGEVIHYVTEKYGSERVAQIVTYGTIKAKQALKDSSRVLGFPFGMGDKLTKAMPQPIMGKDMPLTGMFDKDHPRYREAVDFRAIIETDAEARTVFDTALGLENLKRQWGVHAAGVIMSSDPLIDIVPVMKREADGQIVTQFDYPACESLGLIKMDFLGLRNLTIIDDALDNIAVNRGHRPVLEDLGLDDPIAYELLARGDTLGVFQLDGGPMRALLRLMKPDNFEDISAVIALYRPGPMGANSHTNYALRKTGQQEIVPIHPELEEALKDVIGTTYGLIVYQEQVMSIAQKLAGFSLGQADLLRRAMGKKKKSELDKQFAGFSAGMKTNGYSMEAVKTVWDILLPFSDYAFNKAHSAAYGVVSYWTAYLKAHYPAEYMAALLTSVGDSRDKLALYLNECRRMGIQVLPPDVNESIGYFAAVGPDIRFGLGAVRNVGFNVVDAIRASRDEKGRFESFHDFLRKVPIQVANKRTVESLVKAGAFDSLGATRRAMVEIHEGAVESAVKIKRDEEHGMVGFDFDSLFDDPQETEQVPDRPEWSKKEKLAFERDMLGLYVSDHPLAGLEIPLAKHASTSIADLLASEQTQDADTVTIAGLITSVQHRIAKKSGNQYGIIQVEDFGGDIDVMFMGKAYQEFAPALINDSIVVVRGRVSLRDDGMNIHAYSLFAPDLGQTGDSGTLAITLTEARATTDTVTALGDVLIRHRGSSEVRLKLIKNDSARVFELPYQVTISADLFGELKSLLGPFCLS</sequence>
<keyword evidence="7" id="KW-0235">DNA replication</keyword>
<evidence type="ECO:0000313" key="12">
    <source>
        <dbReference type="EMBL" id="TFC21312.1"/>
    </source>
</evidence>
<evidence type="ECO:0000256" key="10">
    <source>
        <dbReference type="SAM" id="MobiDB-lite"/>
    </source>
</evidence>
<feature type="compositionally biased region" description="Basic residues" evidence="10">
    <location>
        <begin position="1"/>
        <end position="10"/>
    </location>
</feature>
<dbReference type="Pfam" id="PF07733">
    <property type="entry name" value="DNA_pol3_alpha"/>
    <property type="match status" value="1"/>
</dbReference>
<feature type="compositionally biased region" description="Polar residues" evidence="10">
    <location>
        <begin position="30"/>
        <end position="42"/>
    </location>
</feature>
<name>A0ABY2IRN7_9MICO</name>
<evidence type="ECO:0000313" key="13">
    <source>
        <dbReference type="Proteomes" id="UP000297604"/>
    </source>
</evidence>
<dbReference type="GO" id="GO:0003887">
    <property type="term" value="F:DNA-directed DNA polymerase activity"/>
    <property type="evidence" value="ECO:0007669"/>
    <property type="project" value="UniProtKB-EC"/>
</dbReference>
<dbReference type="InterPro" id="IPR029460">
    <property type="entry name" value="DNAPol_HHH"/>
</dbReference>
<comment type="catalytic activity">
    <reaction evidence="9">
        <text>DNA(n) + a 2'-deoxyribonucleoside 5'-triphosphate = DNA(n+1) + diphosphate</text>
        <dbReference type="Rhea" id="RHEA:22508"/>
        <dbReference type="Rhea" id="RHEA-COMP:17339"/>
        <dbReference type="Rhea" id="RHEA-COMP:17340"/>
        <dbReference type="ChEBI" id="CHEBI:33019"/>
        <dbReference type="ChEBI" id="CHEBI:61560"/>
        <dbReference type="ChEBI" id="CHEBI:173112"/>
        <dbReference type="EC" id="2.7.7.7"/>
    </reaction>
</comment>
<proteinExistence type="inferred from homology"/>
<evidence type="ECO:0000256" key="3">
    <source>
        <dbReference type="ARBA" id="ARBA00012417"/>
    </source>
</evidence>
<evidence type="ECO:0000256" key="4">
    <source>
        <dbReference type="ARBA" id="ARBA00019114"/>
    </source>
</evidence>
<protein>
    <recommendedName>
        <fullName evidence="4">DNA polymerase III subunit alpha</fullName>
        <ecNumber evidence="3">2.7.7.7</ecNumber>
    </recommendedName>
</protein>
<dbReference type="CDD" id="cd12113">
    <property type="entry name" value="PHP_PolIIIA_DnaE3"/>
    <property type="match status" value="1"/>
</dbReference>
<keyword evidence="13" id="KW-1185">Reference proteome</keyword>
<dbReference type="NCBIfam" id="NF004226">
    <property type="entry name" value="PRK05673.1"/>
    <property type="match status" value="1"/>
</dbReference>